<proteinExistence type="predicted"/>
<dbReference type="GO" id="GO:0005886">
    <property type="term" value="C:plasma membrane"/>
    <property type="evidence" value="ECO:0007669"/>
    <property type="project" value="TreeGrafter"/>
</dbReference>
<evidence type="ECO:0000313" key="11">
    <source>
        <dbReference type="EMBL" id="OWA54287.1"/>
    </source>
</evidence>
<reference evidence="12" key="1">
    <citation type="submission" date="2017-01" db="EMBL/GenBank/DDBJ databases">
        <title>Comparative genomics of anhydrobiosis in the tardigrade Hypsibius dujardini.</title>
        <authorList>
            <person name="Yoshida Y."/>
            <person name="Koutsovoulos G."/>
            <person name="Laetsch D."/>
            <person name="Stevens L."/>
            <person name="Kumar S."/>
            <person name="Horikawa D."/>
            <person name="Ishino K."/>
            <person name="Komine S."/>
            <person name="Tomita M."/>
            <person name="Blaxter M."/>
            <person name="Arakawa K."/>
        </authorList>
    </citation>
    <scope>NUCLEOTIDE SEQUENCE [LARGE SCALE GENOMIC DNA]</scope>
    <source>
        <strain evidence="12">Z151</strain>
    </source>
</reference>
<dbReference type="Pfam" id="PF00001">
    <property type="entry name" value="7tm_1"/>
    <property type="match status" value="1"/>
</dbReference>
<dbReference type="PANTHER" id="PTHR24243:SF230">
    <property type="entry name" value="G-PROTEIN COUPLED RECEPTORS FAMILY 1 PROFILE DOMAIN-CONTAINING PROTEIN"/>
    <property type="match status" value="1"/>
</dbReference>
<keyword evidence="5 9" id="KW-0472">Membrane</keyword>
<dbReference type="Proteomes" id="UP000192578">
    <property type="component" value="Unassembled WGS sequence"/>
</dbReference>
<evidence type="ECO:0000259" key="10">
    <source>
        <dbReference type="PROSITE" id="PS50262"/>
    </source>
</evidence>
<keyword evidence="12" id="KW-1185">Reference proteome</keyword>
<feature type="domain" description="G-protein coupled receptors family 1 profile" evidence="10">
    <location>
        <begin position="57"/>
        <end position="337"/>
    </location>
</feature>
<dbReference type="AlphaFoldDB" id="A0A9X6NI86"/>
<feature type="region of interest" description="Disordered" evidence="8">
    <location>
        <begin position="1"/>
        <end position="20"/>
    </location>
</feature>
<feature type="transmembrane region" description="Helical" evidence="9">
    <location>
        <begin position="163"/>
        <end position="181"/>
    </location>
</feature>
<feature type="transmembrane region" description="Helical" evidence="9">
    <location>
        <begin position="76"/>
        <end position="93"/>
    </location>
</feature>
<keyword evidence="6" id="KW-0675">Receptor</keyword>
<evidence type="ECO:0000256" key="4">
    <source>
        <dbReference type="ARBA" id="ARBA00023040"/>
    </source>
</evidence>
<evidence type="ECO:0000256" key="6">
    <source>
        <dbReference type="ARBA" id="ARBA00023170"/>
    </source>
</evidence>
<comment type="caution">
    <text evidence="11">The sequence shown here is derived from an EMBL/GenBank/DDBJ whole genome shotgun (WGS) entry which is preliminary data.</text>
</comment>
<keyword evidence="3 9" id="KW-1133">Transmembrane helix</keyword>
<gene>
    <name evidence="11" type="ORF">BV898_18695</name>
</gene>
<sequence length="398" mass="44819">MSMSNNSSTQISGNESTSRPSCNWPVIAYTELTLENAPTLYAELICYPILLFICTIGNIITIVVLRTDAKCSTTNIYLICLALSDLIVLWLKLPPYLLTYRPSLRNDTVFQQNALNFEGCRHWLQETAIQFSDWTLIIFSLERLFAITRPLSARQMTASRVMLFELAILFLAAVCSLENLVDRYYFIAHDDGKSTKDEILPQSLRTWDQIQNEAEVVIIIGKWIILTVLNLALVTFITRNKIIRKSILSHHADLIPSPTATLASFLDATRRRSTHVLISCSVIYFLTQFPNVVYKILEIASNPPYCSYNLTEAASQRVLPIINVIFFSNYSVNFILYCLVWKKFREQLRCVFYRIIGNNGAPTSTASSTTNSPSSPKMSLVSMAGTPLMAAPLPPTAV</sequence>
<dbReference type="Gene3D" id="1.20.1070.10">
    <property type="entry name" value="Rhodopsin 7-helix transmembrane proteins"/>
    <property type="match status" value="1"/>
</dbReference>
<evidence type="ECO:0000256" key="2">
    <source>
        <dbReference type="ARBA" id="ARBA00022692"/>
    </source>
</evidence>
<dbReference type="PRINTS" id="PR00237">
    <property type="entry name" value="GPCRRHODOPSN"/>
</dbReference>
<dbReference type="EMBL" id="MTYJ01000388">
    <property type="protein sequence ID" value="OWA54287.1"/>
    <property type="molecule type" value="Genomic_DNA"/>
</dbReference>
<feature type="transmembrane region" description="Helical" evidence="9">
    <location>
        <begin position="276"/>
        <end position="297"/>
    </location>
</feature>
<accession>A0A9X6NI86</accession>
<name>A0A9X6NI86_HYPEX</name>
<feature type="transmembrane region" description="Helical" evidence="9">
    <location>
        <begin position="216"/>
        <end position="237"/>
    </location>
</feature>
<dbReference type="SUPFAM" id="SSF81321">
    <property type="entry name" value="Family A G protein-coupled receptor-like"/>
    <property type="match status" value="1"/>
</dbReference>
<evidence type="ECO:0000256" key="9">
    <source>
        <dbReference type="SAM" id="Phobius"/>
    </source>
</evidence>
<feature type="transmembrane region" description="Helical" evidence="9">
    <location>
        <begin position="317"/>
        <end position="340"/>
    </location>
</feature>
<dbReference type="PANTHER" id="PTHR24243">
    <property type="entry name" value="G-PROTEIN COUPLED RECEPTOR"/>
    <property type="match status" value="1"/>
</dbReference>
<dbReference type="PROSITE" id="PS50262">
    <property type="entry name" value="G_PROTEIN_RECEP_F1_2"/>
    <property type="match status" value="1"/>
</dbReference>
<keyword evidence="7" id="KW-0807">Transducer</keyword>
<protein>
    <recommendedName>
        <fullName evidence="10">G-protein coupled receptors family 1 profile domain-containing protein</fullName>
    </recommendedName>
</protein>
<dbReference type="OrthoDB" id="9983318at2759"/>
<comment type="subcellular location">
    <subcellularLocation>
        <location evidence="1">Membrane</location>
        <topology evidence="1">Multi-pass membrane protein</topology>
    </subcellularLocation>
</comment>
<dbReference type="InterPro" id="IPR017452">
    <property type="entry name" value="GPCR_Rhodpsn_7TM"/>
</dbReference>
<keyword evidence="2 9" id="KW-0812">Transmembrane</keyword>
<feature type="transmembrane region" description="Helical" evidence="9">
    <location>
        <begin position="40"/>
        <end position="64"/>
    </location>
</feature>
<evidence type="ECO:0000313" key="12">
    <source>
        <dbReference type="Proteomes" id="UP000192578"/>
    </source>
</evidence>
<evidence type="ECO:0000256" key="7">
    <source>
        <dbReference type="ARBA" id="ARBA00023224"/>
    </source>
</evidence>
<evidence type="ECO:0000256" key="3">
    <source>
        <dbReference type="ARBA" id="ARBA00022989"/>
    </source>
</evidence>
<dbReference type="InterPro" id="IPR000276">
    <property type="entry name" value="GPCR_Rhodpsn"/>
</dbReference>
<evidence type="ECO:0000256" key="1">
    <source>
        <dbReference type="ARBA" id="ARBA00004141"/>
    </source>
</evidence>
<keyword evidence="4" id="KW-0297">G-protein coupled receptor</keyword>
<organism evidence="11 12">
    <name type="scientific">Hypsibius exemplaris</name>
    <name type="common">Freshwater tardigrade</name>
    <dbReference type="NCBI Taxonomy" id="2072580"/>
    <lineage>
        <taxon>Eukaryota</taxon>
        <taxon>Metazoa</taxon>
        <taxon>Ecdysozoa</taxon>
        <taxon>Tardigrada</taxon>
        <taxon>Eutardigrada</taxon>
        <taxon>Parachela</taxon>
        <taxon>Hypsibioidea</taxon>
        <taxon>Hypsibiidae</taxon>
        <taxon>Hypsibius</taxon>
    </lineage>
</organism>
<dbReference type="GO" id="GO:0004930">
    <property type="term" value="F:G protein-coupled receptor activity"/>
    <property type="evidence" value="ECO:0007669"/>
    <property type="project" value="UniProtKB-KW"/>
</dbReference>
<evidence type="ECO:0000256" key="5">
    <source>
        <dbReference type="ARBA" id="ARBA00023136"/>
    </source>
</evidence>
<evidence type="ECO:0000256" key="8">
    <source>
        <dbReference type="SAM" id="MobiDB-lite"/>
    </source>
</evidence>